<keyword evidence="1" id="KW-0540">Nuclease</keyword>
<dbReference type="PANTHER" id="PTHR30231:SF4">
    <property type="entry name" value="PROTEIN NEN2"/>
    <property type="match status" value="1"/>
</dbReference>
<evidence type="ECO:0000256" key="4">
    <source>
        <dbReference type="SAM" id="MobiDB-lite"/>
    </source>
</evidence>
<reference evidence="6" key="1">
    <citation type="journal article" date="2014" name="Int. J. Syst. Evol. Microbiol.">
        <title>Complete genome sequence of Corynebacterium casei LMG S-19264T (=DSM 44701T), isolated from a smear-ripened cheese.</title>
        <authorList>
            <consortium name="US DOE Joint Genome Institute (JGI-PGF)"/>
            <person name="Walter F."/>
            <person name="Albersmeier A."/>
            <person name="Kalinowski J."/>
            <person name="Ruckert C."/>
        </authorList>
    </citation>
    <scope>NUCLEOTIDE SEQUENCE</scope>
    <source>
        <strain evidence="6">JCM 3313</strain>
    </source>
</reference>
<name>A0A918AR22_9PSEU</name>
<dbReference type="RefSeq" id="WP_189225993.1">
    <property type="nucleotide sequence ID" value="NZ_BMRG01000013.1"/>
</dbReference>
<keyword evidence="2" id="KW-0378">Hydrolase</keyword>
<evidence type="ECO:0000313" key="6">
    <source>
        <dbReference type="EMBL" id="GGP72743.1"/>
    </source>
</evidence>
<accession>A0A918AR22</accession>
<dbReference type="PANTHER" id="PTHR30231">
    <property type="entry name" value="DNA POLYMERASE III SUBUNIT EPSILON"/>
    <property type="match status" value="1"/>
</dbReference>
<dbReference type="InterPro" id="IPR036397">
    <property type="entry name" value="RNaseH_sf"/>
</dbReference>
<dbReference type="SUPFAM" id="SSF53098">
    <property type="entry name" value="Ribonuclease H-like"/>
    <property type="match status" value="1"/>
</dbReference>
<dbReference type="CDD" id="cd06127">
    <property type="entry name" value="DEDDh"/>
    <property type="match status" value="1"/>
</dbReference>
<dbReference type="InterPro" id="IPR012337">
    <property type="entry name" value="RNaseH-like_sf"/>
</dbReference>
<evidence type="ECO:0000256" key="1">
    <source>
        <dbReference type="ARBA" id="ARBA00022722"/>
    </source>
</evidence>
<dbReference type="GO" id="GO:0003676">
    <property type="term" value="F:nucleic acid binding"/>
    <property type="evidence" value="ECO:0007669"/>
    <property type="project" value="InterPro"/>
</dbReference>
<dbReference type="Proteomes" id="UP000639606">
    <property type="component" value="Unassembled WGS sequence"/>
</dbReference>
<feature type="domain" description="Exonuclease" evidence="5">
    <location>
        <begin position="14"/>
        <end position="233"/>
    </location>
</feature>
<evidence type="ECO:0000256" key="2">
    <source>
        <dbReference type="ARBA" id="ARBA00022801"/>
    </source>
</evidence>
<evidence type="ECO:0000313" key="7">
    <source>
        <dbReference type="Proteomes" id="UP000639606"/>
    </source>
</evidence>
<dbReference type="AlphaFoldDB" id="A0A918AR22"/>
<keyword evidence="3" id="KW-0269">Exonuclease</keyword>
<dbReference type="GO" id="GO:0008408">
    <property type="term" value="F:3'-5' exonuclease activity"/>
    <property type="evidence" value="ECO:0007669"/>
    <property type="project" value="TreeGrafter"/>
</dbReference>
<comment type="caution">
    <text evidence="6">The sequence shown here is derived from an EMBL/GenBank/DDBJ whole genome shotgun (WGS) entry which is preliminary data.</text>
</comment>
<evidence type="ECO:0000259" key="5">
    <source>
        <dbReference type="SMART" id="SM00479"/>
    </source>
</evidence>
<proteinExistence type="predicted"/>
<organism evidence="6 7">
    <name type="scientific">Saccharothrix coeruleofusca</name>
    <dbReference type="NCBI Taxonomy" id="33919"/>
    <lineage>
        <taxon>Bacteria</taxon>
        <taxon>Bacillati</taxon>
        <taxon>Actinomycetota</taxon>
        <taxon>Actinomycetes</taxon>
        <taxon>Pseudonocardiales</taxon>
        <taxon>Pseudonocardiaceae</taxon>
        <taxon>Saccharothrix</taxon>
    </lineage>
</organism>
<reference evidence="6" key="2">
    <citation type="submission" date="2020-09" db="EMBL/GenBank/DDBJ databases">
        <authorList>
            <person name="Sun Q."/>
            <person name="Ohkuma M."/>
        </authorList>
    </citation>
    <scope>NUCLEOTIDE SEQUENCE</scope>
    <source>
        <strain evidence="6">JCM 3313</strain>
    </source>
</reference>
<sequence>MTALSPPAALAGHPLAVVDLEGNGAQPPEIVEIAVLTVAAGPDGRDEGPVGEGAVGEGPVGEGPVGEGAVGEGAVGEGAVGEGAVGEGAVGEGPLGGTRVRSWLVRPATPVTAMARRIHGITDDELADRPLWRGVAREVEPLVTGRTMVAHAAAGDYRVLRAHLPTWRPPMVLDTLTLARHLWPGLPAYGLGALVRHAGLDTSGPRERRAHRAGFDAWCAWLLLCRLVRDGGLSWDRLVRVAAPAEFRSPEAGLW</sequence>
<evidence type="ECO:0000256" key="3">
    <source>
        <dbReference type="ARBA" id="ARBA00022839"/>
    </source>
</evidence>
<feature type="region of interest" description="Disordered" evidence="4">
    <location>
        <begin position="42"/>
        <end position="93"/>
    </location>
</feature>
<protein>
    <recommendedName>
        <fullName evidence="5">Exonuclease domain-containing protein</fullName>
    </recommendedName>
</protein>
<dbReference type="EMBL" id="BMRG01000013">
    <property type="protein sequence ID" value="GGP72743.1"/>
    <property type="molecule type" value="Genomic_DNA"/>
</dbReference>
<feature type="compositionally biased region" description="Gly residues" evidence="4">
    <location>
        <begin position="50"/>
        <end position="93"/>
    </location>
</feature>
<dbReference type="InterPro" id="IPR013520">
    <property type="entry name" value="Ribonucl_H"/>
</dbReference>
<dbReference type="Pfam" id="PF00929">
    <property type="entry name" value="RNase_T"/>
    <property type="match status" value="1"/>
</dbReference>
<dbReference type="SMART" id="SM00479">
    <property type="entry name" value="EXOIII"/>
    <property type="match status" value="1"/>
</dbReference>
<gene>
    <name evidence="6" type="ORF">GCM10010185_52630</name>
</gene>
<keyword evidence="7" id="KW-1185">Reference proteome</keyword>
<dbReference type="Gene3D" id="3.30.420.10">
    <property type="entry name" value="Ribonuclease H-like superfamily/Ribonuclease H"/>
    <property type="match status" value="1"/>
</dbReference>